<dbReference type="EMBL" id="DVJN01000042">
    <property type="protein sequence ID" value="HIS91824.1"/>
    <property type="molecule type" value="Genomic_DNA"/>
</dbReference>
<evidence type="ECO:0000313" key="1">
    <source>
        <dbReference type="EMBL" id="HIS91824.1"/>
    </source>
</evidence>
<dbReference type="InterPro" id="IPR036278">
    <property type="entry name" value="Sialidase_sf"/>
</dbReference>
<dbReference type="Proteomes" id="UP000824140">
    <property type="component" value="Unassembled WGS sequence"/>
</dbReference>
<dbReference type="Gene3D" id="2.120.10.10">
    <property type="match status" value="1"/>
</dbReference>
<proteinExistence type="predicted"/>
<protein>
    <submittedName>
        <fullName evidence="1">Exo-alpha-sialidase</fullName>
    </submittedName>
</protein>
<comment type="caution">
    <text evidence="1">The sequence shown here is derived from an EMBL/GenBank/DDBJ whole genome shotgun (WGS) entry which is preliminary data.</text>
</comment>
<reference evidence="1" key="1">
    <citation type="submission" date="2020-10" db="EMBL/GenBank/DDBJ databases">
        <authorList>
            <person name="Gilroy R."/>
        </authorList>
    </citation>
    <scope>NUCLEOTIDE SEQUENCE</scope>
    <source>
        <strain evidence="1">13766</strain>
    </source>
</reference>
<dbReference type="SUPFAM" id="SSF50939">
    <property type="entry name" value="Sialidases"/>
    <property type="match status" value="1"/>
</dbReference>
<gene>
    <name evidence="1" type="ORF">IAA84_02275</name>
</gene>
<sequence length="369" mass="40825">MRHSALNIIYENPMPHLRAVNSCFPWVCRRKDGALLASHQMGQAFESVDGTTHLSISKDGGLTWSAPWRAFDKAGEDPVMTDCGKACALPDGRIAMLGYQYFRYDHDLPLGNAQTGGLLEDQIYIAYSEDGGRTFGERTPIACAWGNHAEASAPLYILPDGSWATPITGFPDWEGNMTSPRCGRLLRSGDCGKTWSDSAVCMRFPGDQVCCFEQRMCILEDGTLLVIAWNENAVTGERMNNHYTISRDNGWHFSAPMDTGIRAQASSVLAIGGNRILSLHAVRRDTAEPGIYACMADLSGGEWKTERFERIWSPALPVSRAKGMAEIFAYLKFGQPGACLLDENTALVFFWKCEEGVYKTCCMTLDIDR</sequence>
<reference evidence="1" key="2">
    <citation type="journal article" date="2021" name="PeerJ">
        <title>Extensive microbial diversity within the chicken gut microbiome revealed by metagenomics and culture.</title>
        <authorList>
            <person name="Gilroy R."/>
            <person name="Ravi A."/>
            <person name="Getino M."/>
            <person name="Pursley I."/>
            <person name="Horton D.L."/>
            <person name="Alikhan N.F."/>
            <person name="Baker D."/>
            <person name="Gharbi K."/>
            <person name="Hall N."/>
            <person name="Watson M."/>
            <person name="Adriaenssens E.M."/>
            <person name="Foster-Nyarko E."/>
            <person name="Jarju S."/>
            <person name="Secka A."/>
            <person name="Antonio M."/>
            <person name="Oren A."/>
            <person name="Chaudhuri R.R."/>
            <person name="La Ragione R."/>
            <person name="Hildebrand F."/>
            <person name="Pallen M.J."/>
        </authorList>
    </citation>
    <scope>NUCLEOTIDE SEQUENCE</scope>
    <source>
        <strain evidence="1">13766</strain>
    </source>
</reference>
<organism evidence="1 2">
    <name type="scientific">Candidatus Alectryocaccomicrobium excrementavium</name>
    <dbReference type="NCBI Taxonomy" id="2840668"/>
    <lineage>
        <taxon>Bacteria</taxon>
        <taxon>Bacillati</taxon>
        <taxon>Bacillota</taxon>
        <taxon>Clostridia</taxon>
        <taxon>Candidatus Alectryocaccomicrobium</taxon>
    </lineage>
</organism>
<accession>A0A9D1FYL5</accession>
<dbReference type="AlphaFoldDB" id="A0A9D1FYL5"/>
<dbReference type="CDD" id="cd15482">
    <property type="entry name" value="Sialidase_non-viral"/>
    <property type="match status" value="1"/>
</dbReference>
<name>A0A9D1FYL5_9FIRM</name>
<evidence type="ECO:0000313" key="2">
    <source>
        <dbReference type="Proteomes" id="UP000824140"/>
    </source>
</evidence>